<protein>
    <recommendedName>
        <fullName evidence="8">Leucine-rich repeat-containing N-terminal plant-type domain-containing protein</fullName>
    </recommendedName>
</protein>
<feature type="region of interest" description="Disordered" evidence="5">
    <location>
        <begin position="1"/>
        <end position="83"/>
    </location>
</feature>
<dbReference type="Gene3D" id="3.80.10.10">
    <property type="entry name" value="Ribonuclease Inhibitor"/>
    <property type="match status" value="1"/>
</dbReference>
<evidence type="ECO:0000256" key="5">
    <source>
        <dbReference type="SAM" id="MobiDB-lite"/>
    </source>
</evidence>
<evidence type="ECO:0000256" key="1">
    <source>
        <dbReference type="ARBA" id="ARBA00004370"/>
    </source>
</evidence>
<accession>A0A7S4VWA9</accession>
<evidence type="ECO:0000256" key="3">
    <source>
        <dbReference type="ARBA" id="ARBA00022737"/>
    </source>
</evidence>
<dbReference type="EMBL" id="HBNS01061786">
    <property type="protein sequence ID" value="CAE4669990.1"/>
    <property type="molecule type" value="Transcribed_RNA"/>
</dbReference>
<feature type="compositionally biased region" description="Acidic residues" evidence="5">
    <location>
        <begin position="114"/>
        <end position="123"/>
    </location>
</feature>
<name>A0A7S4VWA9_9STRA</name>
<keyword evidence="4 6" id="KW-0472">Membrane</keyword>
<sequence>MDVSRNQTYVPEFVPIDFPDNAPDGTPEEVLKSSDESEKKKASYGYSPSAAGDRHASVDAYTDDRRSSEHTRSPNDIDIEEPELIPFEGTFSADSQDNRRDQLLPLISARLVVEEESQEDDPEGAQGGTQGGTQGGNQEDRRPNDIIVIAKPLEKQNFCSVFRRSRTGIYWAVGILLLLVGLSIGLGVTLGRSTSPLLNPSPAPTSPPTPTLLTTSDLRDIIVTALPTFDVSFESNNASSSARQDALQWLFEDPLTSTLNEDRIVRRWILATFFNSLSGESWDKTTGWFSENECLWEGLSCNSTDDPSVGITSISMEANLLEGTLPPEIAWFNESLLFIQLKGNNIKGSIPTEIGLLTKLRRLTLRQNLMTGPIPTEMGLLGDLTTLRINMNIISGEIPSELGLLQNVDTINFRENNLCGTVPQEICDLKTSGFLEDLQADCRNSKVECDCCTKCVKQKTPFCGAETA</sequence>
<evidence type="ECO:0000313" key="7">
    <source>
        <dbReference type="EMBL" id="CAE4669990.1"/>
    </source>
</evidence>
<keyword evidence="6" id="KW-0812">Transmembrane</keyword>
<dbReference type="FunFam" id="3.80.10.10:FF:000400">
    <property type="entry name" value="Nuclear pore complex protein NUP107"/>
    <property type="match status" value="1"/>
</dbReference>
<dbReference type="PANTHER" id="PTHR47988">
    <property type="entry name" value="SOMATIC EMBRYOGENESIS RECEPTOR KINASE 1"/>
    <property type="match status" value="1"/>
</dbReference>
<evidence type="ECO:0000256" key="6">
    <source>
        <dbReference type="SAM" id="Phobius"/>
    </source>
</evidence>
<feature type="compositionally biased region" description="Gly residues" evidence="5">
    <location>
        <begin position="125"/>
        <end position="135"/>
    </location>
</feature>
<dbReference type="GO" id="GO:0016020">
    <property type="term" value="C:membrane"/>
    <property type="evidence" value="ECO:0007669"/>
    <property type="project" value="UniProtKB-SubCell"/>
</dbReference>
<dbReference type="SUPFAM" id="SSF52058">
    <property type="entry name" value="L domain-like"/>
    <property type="match status" value="1"/>
</dbReference>
<evidence type="ECO:0008006" key="8">
    <source>
        <dbReference type="Google" id="ProtNLM"/>
    </source>
</evidence>
<feature type="compositionally biased region" description="Basic and acidic residues" evidence="5">
    <location>
        <begin position="29"/>
        <end position="41"/>
    </location>
</feature>
<evidence type="ECO:0000256" key="4">
    <source>
        <dbReference type="ARBA" id="ARBA00023136"/>
    </source>
</evidence>
<keyword evidence="6" id="KW-1133">Transmembrane helix</keyword>
<keyword evidence="3" id="KW-0677">Repeat</keyword>
<keyword evidence="2" id="KW-0732">Signal</keyword>
<proteinExistence type="predicted"/>
<dbReference type="InterPro" id="IPR032675">
    <property type="entry name" value="LRR_dom_sf"/>
</dbReference>
<feature type="compositionally biased region" description="Basic and acidic residues" evidence="5">
    <location>
        <begin position="52"/>
        <end position="75"/>
    </location>
</feature>
<feature type="region of interest" description="Disordered" evidence="5">
    <location>
        <begin position="114"/>
        <end position="143"/>
    </location>
</feature>
<feature type="transmembrane region" description="Helical" evidence="6">
    <location>
        <begin position="169"/>
        <end position="190"/>
    </location>
</feature>
<dbReference type="AlphaFoldDB" id="A0A7S4VWA9"/>
<gene>
    <name evidence="7" type="ORF">DBRI00130_LOCUS44565</name>
</gene>
<comment type="subcellular location">
    <subcellularLocation>
        <location evidence="1">Membrane</location>
    </subcellularLocation>
</comment>
<reference evidence="7" key="1">
    <citation type="submission" date="2021-01" db="EMBL/GenBank/DDBJ databases">
        <authorList>
            <person name="Corre E."/>
            <person name="Pelletier E."/>
            <person name="Niang G."/>
            <person name="Scheremetjew M."/>
            <person name="Finn R."/>
            <person name="Kale V."/>
            <person name="Holt S."/>
            <person name="Cochrane G."/>
            <person name="Meng A."/>
            <person name="Brown T."/>
            <person name="Cohen L."/>
        </authorList>
    </citation>
    <scope>NUCLEOTIDE SEQUENCE</scope>
    <source>
        <strain evidence="7">GSO104</strain>
    </source>
</reference>
<evidence type="ECO:0000256" key="2">
    <source>
        <dbReference type="ARBA" id="ARBA00022729"/>
    </source>
</evidence>
<organism evidence="7">
    <name type="scientific">Ditylum brightwellii</name>
    <dbReference type="NCBI Taxonomy" id="49249"/>
    <lineage>
        <taxon>Eukaryota</taxon>
        <taxon>Sar</taxon>
        <taxon>Stramenopiles</taxon>
        <taxon>Ochrophyta</taxon>
        <taxon>Bacillariophyta</taxon>
        <taxon>Mediophyceae</taxon>
        <taxon>Lithodesmiophycidae</taxon>
        <taxon>Lithodesmiales</taxon>
        <taxon>Lithodesmiaceae</taxon>
        <taxon>Ditylum</taxon>
    </lineage>
</organism>